<evidence type="ECO:0000313" key="3">
    <source>
        <dbReference type="EMBL" id="MBB6183925.1"/>
    </source>
</evidence>
<dbReference type="PANTHER" id="PTHR30203">
    <property type="entry name" value="OUTER MEMBRANE CATION EFFLUX PROTEIN"/>
    <property type="match status" value="1"/>
</dbReference>
<keyword evidence="2" id="KW-1134">Transmembrane beta strand</keyword>
<dbReference type="Proteomes" id="UP000560000">
    <property type="component" value="Unassembled WGS sequence"/>
</dbReference>
<dbReference type="NCBIfam" id="TIGR01845">
    <property type="entry name" value="outer_NodT"/>
    <property type="match status" value="1"/>
</dbReference>
<evidence type="ECO:0000256" key="1">
    <source>
        <dbReference type="ARBA" id="ARBA00007613"/>
    </source>
</evidence>
<dbReference type="InterPro" id="IPR010131">
    <property type="entry name" value="MdtP/NodT-like"/>
</dbReference>
<comment type="similarity">
    <text evidence="1 2">Belongs to the outer membrane factor (OMF) (TC 1.B.17) family.</text>
</comment>
<accession>A0A841KFX8</accession>
<sequence length="469" mass="51350">MLARGSLMAAAALATLLAGCVRTPMPKLDQHLPAQWRHAAAASRPPVDLHRWWQAFHDPMLDRLVDEALENNLDVAIARQHLRAERALYGSRNAPVAPNLRARTDDPIDPDAESSYFVVGFDATWELGLFGRTKALDRIATSHVLQARTTLREARVSLVAEVVRETIALRSAQSSERSLERVLQARQRQAALTRRRVALRLSDRMDQTQADAAVATARAALAQPRMQADHAAQRLALLLGRSEPDPAWLKPGPQPRLGPTGPVAAPASLLRTRPGIAHAEANVLEAAGELGIARADLYPRIGFGASLLWSTKIATYRRDPGTNAIGTVGPILDIPLFDWGMRVSHEHAQSHRLQAAALAYRKAVLTGAAEVEDALGDLQQQREREQAEAQAVADWKQTVDAQRVRRRLGLSSDLDTVNAQIQHAEAELSLIAARQDRDLAYVALYKALGGAPPLPARDDRVNTARPERK</sequence>
<dbReference type="PROSITE" id="PS51257">
    <property type="entry name" value="PROKAR_LIPOPROTEIN"/>
    <property type="match status" value="1"/>
</dbReference>
<dbReference type="Pfam" id="PF02321">
    <property type="entry name" value="OEP"/>
    <property type="match status" value="2"/>
</dbReference>
<keyword evidence="2" id="KW-0812">Transmembrane</keyword>
<dbReference type="OrthoDB" id="9770517at2"/>
<evidence type="ECO:0000313" key="4">
    <source>
        <dbReference type="Proteomes" id="UP000560000"/>
    </source>
</evidence>
<dbReference type="RefSeq" id="WP_052394700.1">
    <property type="nucleotide sequence ID" value="NZ_JACHET010000001.1"/>
</dbReference>
<proteinExistence type="inferred from homology"/>
<reference evidence="3 4" key="1">
    <citation type="submission" date="2020-08" db="EMBL/GenBank/DDBJ databases">
        <title>Genomic Encyclopedia of Type Strains, Phase IV (KMG-IV): sequencing the most valuable type-strain genomes for metagenomic binning, comparative biology and taxonomic classification.</title>
        <authorList>
            <person name="Goeker M."/>
        </authorList>
    </citation>
    <scope>NUCLEOTIDE SEQUENCE [LARGE SCALE GENOMIC DNA]</scope>
    <source>
        <strain evidence="3 4">DSM 107085</strain>
    </source>
</reference>
<feature type="signal peptide" evidence="2">
    <location>
        <begin position="1"/>
        <end position="20"/>
    </location>
</feature>
<gene>
    <name evidence="3" type="ORF">HNQ86_001270</name>
</gene>
<keyword evidence="2" id="KW-0732">Signal</keyword>
<name>A0A841KFX8_9GAMM</name>
<dbReference type="InterPro" id="IPR003423">
    <property type="entry name" value="OMP_efflux"/>
</dbReference>
<dbReference type="PANTHER" id="PTHR30203:SF32">
    <property type="entry name" value="CATION EFFLUX SYSTEM PROTEIN CUSC"/>
    <property type="match status" value="1"/>
</dbReference>
<feature type="chain" id="PRO_5033106260" evidence="2">
    <location>
        <begin position="21"/>
        <end position="469"/>
    </location>
</feature>
<organism evidence="3 4">
    <name type="scientific">Oleiagrimonas soli</name>
    <dbReference type="NCBI Taxonomy" id="1543381"/>
    <lineage>
        <taxon>Bacteria</taxon>
        <taxon>Pseudomonadati</taxon>
        <taxon>Pseudomonadota</taxon>
        <taxon>Gammaproteobacteria</taxon>
        <taxon>Lysobacterales</taxon>
        <taxon>Rhodanobacteraceae</taxon>
        <taxon>Oleiagrimonas</taxon>
    </lineage>
</organism>
<dbReference type="AlphaFoldDB" id="A0A841KFX8"/>
<dbReference type="EMBL" id="JACHET010000001">
    <property type="protein sequence ID" value="MBB6183925.1"/>
    <property type="molecule type" value="Genomic_DNA"/>
</dbReference>
<dbReference type="Gene3D" id="2.20.200.10">
    <property type="entry name" value="Outer membrane efflux proteins (OEP)"/>
    <property type="match status" value="1"/>
</dbReference>
<keyword evidence="2" id="KW-0564">Palmitate</keyword>
<dbReference type="SUPFAM" id="SSF56954">
    <property type="entry name" value="Outer membrane efflux proteins (OEP)"/>
    <property type="match status" value="1"/>
</dbReference>
<evidence type="ECO:0000256" key="2">
    <source>
        <dbReference type="RuleBase" id="RU362097"/>
    </source>
</evidence>
<dbReference type="GO" id="GO:0009279">
    <property type="term" value="C:cell outer membrane"/>
    <property type="evidence" value="ECO:0007669"/>
    <property type="project" value="UniProtKB-SubCell"/>
</dbReference>
<keyword evidence="2" id="KW-0472">Membrane</keyword>
<dbReference type="GO" id="GO:0015562">
    <property type="term" value="F:efflux transmembrane transporter activity"/>
    <property type="evidence" value="ECO:0007669"/>
    <property type="project" value="InterPro"/>
</dbReference>
<comment type="caution">
    <text evidence="3">The sequence shown here is derived from an EMBL/GenBank/DDBJ whole genome shotgun (WGS) entry which is preliminary data.</text>
</comment>
<comment type="subcellular location">
    <subcellularLocation>
        <location evidence="2">Cell outer membrane</location>
        <topology evidence="2">Lipid-anchor</topology>
    </subcellularLocation>
</comment>
<protein>
    <submittedName>
        <fullName evidence="3">NodT family efflux transporter outer membrane factor (OMF) lipoprotein</fullName>
    </submittedName>
</protein>
<dbReference type="Gene3D" id="1.20.1600.10">
    <property type="entry name" value="Outer membrane efflux proteins (OEP)"/>
    <property type="match status" value="1"/>
</dbReference>
<keyword evidence="2 3" id="KW-0449">Lipoprotein</keyword>